<protein>
    <submittedName>
        <fullName evidence="5">Ribose 5-phosphate isomerase B</fullName>
    </submittedName>
</protein>
<dbReference type="NCBIfam" id="TIGR01120">
    <property type="entry name" value="rpiB"/>
    <property type="match status" value="1"/>
</dbReference>
<keyword evidence="6" id="KW-1185">Reference proteome</keyword>
<dbReference type="GO" id="GO:0005975">
    <property type="term" value="P:carbohydrate metabolic process"/>
    <property type="evidence" value="ECO:0007669"/>
    <property type="project" value="InterPro"/>
</dbReference>
<dbReference type="Pfam" id="PF02502">
    <property type="entry name" value="LacAB_rpiB"/>
    <property type="match status" value="1"/>
</dbReference>
<feature type="binding site" evidence="4">
    <location>
        <begin position="70"/>
        <end position="74"/>
    </location>
    <ligand>
        <name>D-ribulose 5-phosphate</name>
        <dbReference type="ChEBI" id="CHEBI:58121"/>
    </ligand>
</feature>
<evidence type="ECO:0000256" key="4">
    <source>
        <dbReference type="PIRSR" id="PIRSR005384-2"/>
    </source>
</evidence>
<reference evidence="6" key="1">
    <citation type="submission" date="2017-10" db="EMBL/GenBank/DDBJ databases">
        <title>Campylobacter species from seals.</title>
        <authorList>
            <person name="Gilbert M.J."/>
            <person name="Zomer A.L."/>
            <person name="Timmerman A.J."/>
            <person name="Duim B."/>
            <person name="Wagenaar J.A."/>
        </authorList>
    </citation>
    <scope>NUCLEOTIDE SEQUENCE [LARGE SCALE GENOMIC DNA]</scope>
    <source>
        <strain evidence="6">17S00004-5</strain>
    </source>
</reference>
<dbReference type="Gene3D" id="3.40.1400.10">
    <property type="entry name" value="Sugar-phosphate isomerase, RpiB/LacA/LacB"/>
    <property type="match status" value="1"/>
</dbReference>
<organism evidence="5 6">
    <name type="scientific">Campylobacter blaseri</name>
    <dbReference type="NCBI Taxonomy" id="2042961"/>
    <lineage>
        <taxon>Bacteria</taxon>
        <taxon>Pseudomonadati</taxon>
        <taxon>Campylobacterota</taxon>
        <taxon>Epsilonproteobacteria</taxon>
        <taxon>Campylobacterales</taxon>
        <taxon>Campylobacteraceae</taxon>
        <taxon>Campylobacter</taxon>
    </lineage>
</organism>
<dbReference type="NCBIfam" id="TIGR00689">
    <property type="entry name" value="rpiB_lacA_lacB"/>
    <property type="match status" value="1"/>
</dbReference>
<feature type="binding site" evidence="4">
    <location>
        <position position="140"/>
    </location>
    <ligand>
        <name>D-ribulose 5-phosphate</name>
        <dbReference type="ChEBI" id="CHEBI:58121"/>
    </ligand>
</feature>
<comment type="similarity">
    <text evidence="1">Belongs to the LacAB/RpiB family.</text>
</comment>
<dbReference type="InterPro" id="IPR004785">
    <property type="entry name" value="RpiB"/>
</dbReference>
<dbReference type="EMBL" id="PDHH01000005">
    <property type="protein sequence ID" value="PSM51803.1"/>
    <property type="molecule type" value="Genomic_DNA"/>
</dbReference>
<dbReference type="RefSeq" id="WP_106871942.1">
    <property type="nucleotide sequence ID" value="NZ_CP053841.1"/>
</dbReference>
<dbReference type="PIRSF" id="PIRSF005384">
    <property type="entry name" value="RpiB_LacA_B"/>
    <property type="match status" value="1"/>
</dbReference>
<dbReference type="AlphaFoldDB" id="A0A2P8QZY5"/>
<dbReference type="PANTHER" id="PTHR30345:SF0">
    <property type="entry name" value="DNA DAMAGE-REPAIR_TOLERATION PROTEIN DRT102"/>
    <property type="match status" value="1"/>
</dbReference>
<dbReference type="GO" id="GO:0016861">
    <property type="term" value="F:intramolecular oxidoreductase activity, interconverting aldoses and ketoses"/>
    <property type="evidence" value="ECO:0007669"/>
    <property type="project" value="UniProtKB-ARBA"/>
</dbReference>
<feature type="binding site" evidence="4">
    <location>
        <position position="103"/>
    </location>
    <ligand>
        <name>D-ribulose 5-phosphate</name>
        <dbReference type="ChEBI" id="CHEBI:58121"/>
    </ligand>
</feature>
<feature type="active site" description="Proton donor" evidence="3">
    <location>
        <position position="102"/>
    </location>
</feature>
<dbReference type="InterPro" id="IPR036569">
    <property type="entry name" value="RpiB_LacA_LacB_sf"/>
</dbReference>
<evidence type="ECO:0000256" key="2">
    <source>
        <dbReference type="ARBA" id="ARBA00023235"/>
    </source>
</evidence>
<dbReference type="NCBIfam" id="NF004051">
    <property type="entry name" value="PRK05571.1"/>
    <property type="match status" value="1"/>
</dbReference>
<dbReference type="InterPro" id="IPR003500">
    <property type="entry name" value="RpiB_LacA_LacB"/>
</dbReference>
<feature type="active site" description="Proton acceptor" evidence="3">
    <location>
        <position position="69"/>
    </location>
</feature>
<feature type="binding site" evidence="4">
    <location>
        <begin position="11"/>
        <end position="12"/>
    </location>
    <ligand>
        <name>D-ribulose 5-phosphate</name>
        <dbReference type="ChEBI" id="CHEBI:58121"/>
    </ligand>
</feature>
<evidence type="ECO:0000313" key="5">
    <source>
        <dbReference type="EMBL" id="PSM51803.1"/>
    </source>
</evidence>
<dbReference type="SUPFAM" id="SSF89623">
    <property type="entry name" value="Ribose/Galactose isomerase RpiB/AlsB"/>
    <property type="match status" value="1"/>
</dbReference>
<evidence type="ECO:0000256" key="1">
    <source>
        <dbReference type="ARBA" id="ARBA00008754"/>
    </source>
</evidence>
<proteinExistence type="inferred from homology"/>
<evidence type="ECO:0000313" key="6">
    <source>
        <dbReference type="Proteomes" id="UP000240535"/>
    </source>
</evidence>
<name>A0A2P8QZY5_9BACT</name>
<dbReference type="OrthoDB" id="1778624at2"/>
<gene>
    <name evidence="5" type="primary">rpiB</name>
    <name evidence="5" type="ORF">CQ405_06660</name>
</gene>
<evidence type="ECO:0000256" key="3">
    <source>
        <dbReference type="PIRSR" id="PIRSR005384-1"/>
    </source>
</evidence>
<dbReference type="PANTHER" id="PTHR30345">
    <property type="entry name" value="RIBOSE-5-PHOSPHATE ISOMERASE B"/>
    <property type="match status" value="1"/>
</dbReference>
<feature type="binding site" evidence="4">
    <location>
        <position position="113"/>
    </location>
    <ligand>
        <name>D-ribulose 5-phosphate</name>
        <dbReference type="ChEBI" id="CHEBI:58121"/>
    </ligand>
</feature>
<accession>A0A2P8QZY5</accession>
<dbReference type="Proteomes" id="UP000240535">
    <property type="component" value="Unassembled WGS sequence"/>
</dbReference>
<comment type="caution">
    <text evidence="5">The sequence shown here is derived from an EMBL/GenBank/DDBJ whole genome shotgun (WGS) entry which is preliminary data.</text>
</comment>
<sequence length="149" mass="16330">MNISKVFIAGDHAAYDLKNKCKEILANLGFEVIDLGTDSPDISVDYPDFAYELSKKVLETKDSYGVLICGTGIGISIAANRNAGIRCALCHDSFTAKMAREHNDANVLCFGSRVVGIGVVEDMCKVFFNTEFACGRHERRVKKLNSCLN</sequence>
<feature type="binding site" evidence="4">
    <location>
        <position position="136"/>
    </location>
    <ligand>
        <name>D-ribulose 5-phosphate</name>
        <dbReference type="ChEBI" id="CHEBI:58121"/>
    </ligand>
</feature>
<keyword evidence="2 5" id="KW-0413">Isomerase</keyword>